<evidence type="ECO:0000256" key="5">
    <source>
        <dbReference type="ARBA" id="ARBA00022692"/>
    </source>
</evidence>
<evidence type="ECO:0000313" key="14">
    <source>
        <dbReference type="EMBL" id="KAA5540056.1"/>
    </source>
</evidence>
<comment type="caution">
    <text evidence="14">The sequence shown here is derived from an EMBL/GenBank/DDBJ whole genome shotgun (WGS) entry which is preliminary data.</text>
</comment>
<dbReference type="Pfam" id="PF02163">
    <property type="entry name" value="Peptidase_M50"/>
    <property type="match status" value="1"/>
</dbReference>
<sequence length="272" mass="29943">MLLSEPPESEYDLRFMLMGFPVRITWTFWLAAVVIGHGLCQAFAFLAGSPVQAFGTSTLGIAPLLLVWTLCLLLSILIHELGHTFAFRHYGIQSSIVLYHFGGLAIPTSSSMPGRSLIRMGEREQLIISAAGPAAQLLSALAVILVVKLAGYEVAIFQNMPAYLDRIPWVSDGKMIDSEGLYALVSFYVFPSVVWALLNLVPVWPLDGGQIMRSVILMTGGTIAQSLWISVICSGALAFYAFRNGQPMMAIFFAFFGFSSYQMLQPMNNSWR</sequence>
<reference evidence="14 15" key="1">
    <citation type="submission" date="2019-08" db="EMBL/GenBank/DDBJ databases">
        <authorList>
            <person name="Dhanesh K."/>
            <person name="Kumar G."/>
            <person name="Sasikala C."/>
            <person name="Venkata Ramana C."/>
        </authorList>
    </citation>
    <scope>NUCLEOTIDE SEQUENCE [LARGE SCALE GENOMIC DNA]</scope>
    <source>
        <strain evidence="14 15">JC645</strain>
    </source>
</reference>
<accession>A0A5M6CYU9</accession>
<feature type="transmembrane region" description="Helical" evidence="12">
    <location>
        <begin position="181"/>
        <end position="203"/>
    </location>
</feature>
<dbReference type="EMBL" id="VWOX01000015">
    <property type="protein sequence ID" value="KAA5540056.1"/>
    <property type="molecule type" value="Genomic_DNA"/>
</dbReference>
<feature type="transmembrane region" description="Helical" evidence="12">
    <location>
        <begin position="248"/>
        <end position="264"/>
    </location>
</feature>
<dbReference type="GO" id="GO:0016020">
    <property type="term" value="C:membrane"/>
    <property type="evidence" value="ECO:0007669"/>
    <property type="project" value="UniProtKB-SubCell"/>
</dbReference>
<dbReference type="AlphaFoldDB" id="A0A5M6CYU9"/>
<keyword evidence="7" id="KW-0378">Hydrolase</keyword>
<keyword evidence="4" id="KW-0645">Protease</keyword>
<dbReference type="SUPFAM" id="SSF55486">
    <property type="entry name" value="Metalloproteases ('zincins'), catalytic domain"/>
    <property type="match status" value="1"/>
</dbReference>
<evidence type="ECO:0000256" key="4">
    <source>
        <dbReference type="ARBA" id="ARBA00022670"/>
    </source>
</evidence>
<proteinExistence type="inferred from homology"/>
<keyword evidence="10" id="KW-0482">Metalloprotease</keyword>
<keyword evidence="15" id="KW-1185">Reference proteome</keyword>
<name>A0A5M6CYU9_9BACT</name>
<gene>
    <name evidence="14" type="ORF">FYK55_22345</name>
</gene>
<feature type="transmembrane region" description="Helical" evidence="12">
    <location>
        <begin position="26"/>
        <end position="47"/>
    </location>
</feature>
<evidence type="ECO:0000313" key="15">
    <source>
        <dbReference type="Proteomes" id="UP000324479"/>
    </source>
</evidence>
<evidence type="ECO:0000259" key="13">
    <source>
        <dbReference type="Pfam" id="PF02163"/>
    </source>
</evidence>
<keyword evidence="5 12" id="KW-0812">Transmembrane</keyword>
<comment type="cofactor">
    <cofactor evidence="1">
        <name>Zn(2+)</name>
        <dbReference type="ChEBI" id="CHEBI:29105"/>
    </cofactor>
</comment>
<dbReference type="GO" id="GO:0006508">
    <property type="term" value="P:proteolysis"/>
    <property type="evidence" value="ECO:0007669"/>
    <property type="project" value="UniProtKB-KW"/>
</dbReference>
<evidence type="ECO:0000256" key="9">
    <source>
        <dbReference type="ARBA" id="ARBA00022989"/>
    </source>
</evidence>
<evidence type="ECO:0000256" key="10">
    <source>
        <dbReference type="ARBA" id="ARBA00023049"/>
    </source>
</evidence>
<evidence type="ECO:0000256" key="6">
    <source>
        <dbReference type="ARBA" id="ARBA00022723"/>
    </source>
</evidence>
<dbReference type="Proteomes" id="UP000324479">
    <property type="component" value="Unassembled WGS sequence"/>
</dbReference>
<keyword evidence="11 12" id="KW-0472">Membrane</keyword>
<keyword evidence="8" id="KW-0862">Zinc</keyword>
<keyword evidence="6" id="KW-0479">Metal-binding</keyword>
<dbReference type="InterPro" id="IPR008915">
    <property type="entry name" value="Peptidase_M50"/>
</dbReference>
<dbReference type="PANTHER" id="PTHR39188">
    <property type="entry name" value="MEMBRANE-ASSOCIATED ZINC METALLOPROTEASE M50B"/>
    <property type="match status" value="1"/>
</dbReference>
<evidence type="ECO:0000256" key="7">
    <source>
        <dbReference type="ARBA" id="ARBA00022801"/>
    </source>
</evidence>
<dbReference type="GO" id="GO:0046872">
    <property type="term" value="F:metal ion binding"/>
    <property type="evidence" value="ECO:0007669"/>
    <property type="project" value="UniProtKB-KW"/>
</dbReference>
<evidence type="ECO:0000256" key="8">
    <source>
        <dbReference type="ARBA" id="ARBA00022833"/>
    </source>
</evidence>
<dbReference type="GO" id="GO:0008237">
    <property type="term" value="F:metallopeptidase activity"/>
    <property type="evidence" value="ECO:0007669"/>
    <property type="project" value="UniProtKB-KW"/>
</dbReference>
<dbReference type="PANTHER" id="PTHR39188:SF3">
    <property type="entry name" value="STAGE IV SPORULATION PROTEIN FB"/>
    <property type="match status" value="1"/>
</dbReference>
<evidence type="ECO:0000256" key="12">
    <source>
        <dbReference type="SAM" id="Phobius"/>
    </source>
</evidence>
<evidence type="ECO:0000256" key="3">
    <source>
        <dbReference type="ARBA" id="ARBA00007931"/>
    </source>
</evidence>
<feature type="transmembrane region" description="Helical" evidence="12">
    <location>
        <begin position="215"/>
        <end position="242"/>
    </location>
</feature>
<feature type="transmembrane region" description="Helical" evidence="12">
    <location>
        <begin position="59"/>
        <end position="78"/>
    </location>
</feature>
<evidence type="ECO:0000256" key="1">
    <source>
        <dbReference type="ARBA" id="ARBA00001947"/>
    </source>
</evidence>
<comment type="subcellular location">
    <subcellularLocation>
        <location evidence="2">Membrane</location>
        <topology evidence="2">Multi-pass membrane protein</topology>
    </subcellularLocation>
</comment>
<evidence type="ECO:0000256" key="11">
    <source>
        <dbReference type="ARBA" id="ARBA00023136"/>
    </source>
</evidence>
<feature type="domain" description="Peptidase M50" evidence="13">
    <location>
        <begin position="70"/>
        <end position="225"/>
    </location>
</feature>
<dbReference type="RefSeq" id="WP_150078849.1">
    <property type="nucleotide sequence ID" value="NZ_VWOX01000015.1"/>
</dbReference>
<organism evidence="14 15">
    <name type="scientific">Roseiconus nitratireducens</name>
    <dbReference type="NCBI Taxonomy" id="2605748"/>
    <lineage>
        <taxon>Bacteria</taxon>
        <taxon>Pseudomonadati</taxon>
        <taxon>Planctomycetota</taxon>
        <taxon>Planctomycetia</taxon>
        <taxon>Pirellulales</taxon>
        <taxon>Pirellulaceae</taxon>
        <taxon>Roseiconus</taxon>
    </lineage>
</organism>
<evidence type="ECO:0000256" key="2">
    <source>
        <dbReference type="ARBA" id="ARBA00004141"/>
    </source>
</evidence>
<keyword evidence="9 12" id="KW-1133">Transmembrane helix</keyword>
<comment type="similarity">
    <text evidence="3">Belongs to the peptidase M50B family.</text>
</comment>
<feature type="transmembrane region" description="Helical" evidence="12">
    <location>
        <begin position="126"/>
        <end position="147"/>
    </location>
</feature>
<protein>
    <submittedName>
        <fullName evidence="14">Peptidase</fullName>
    </submittedName>
</protein>